<dbReference type="STRING" id="1348114.OM33_17730"/>
<protein>
    <recommendedName>
        <fullName evidence="2">FecR protein domain-containing protein</fullName>
    </recommendedName>
</protein>
<gene>
    <name evidence="3" type="ORF">OM33_17730</name>
</gene>
<evidence type="ECO:0000313" key="4">
    <source>
        <dbReference type="Proteomes" id="UP000030341"/>
    </source>
</evidence>
<feature type="domain" description="FecR protein" evidence="2">
    <location>
        <begin position="54"/>
        <end position="148"/>
    </location>
</feature>
<evidence type="ECO:0000313" key="3">
    <source>
        <dbReference type="EMBL" id="AIY66927.1"/>
    </source>
</evidence>
<evidence type="ECO:0000259" key="2">
    <source>
        <dbReference type="Pfam" id="PF04773"/>
    </source>
</evidence>
<feature type="signal peptide" evidence="1">
    <location>
        <begin position="1"/>
        <end position="21"/>
    </location>
</feature>
<dbReference type="PANTHER" id="PTHR38731">
    <property type="entry name" value="LIPL45-RELATED LIPOPROTEIN-RELATED"/>
    <property type="match status" value="1"/>
</dbReference>
<feature type="chain" id="PRO_5002027128" description="FecR protein domain-containing protein" evidence="1">
    <location>
        <begin position="22"/>
        <end position="516"/>
    </location>
</feature>
<sequence length="516" mass="55240">MKIQQRLFFLSLLISVFSLNAEVGKVLFAVGNVQVERQTIQTLKRGDAIMVGDILTTGDKSRLQILFNDNARVSLRPNSQLIVDDYFYDKNANNKQVTSSKEATSAFSLVKGGFRTITGAIAAGDDKTGYKVKTAVATIGIRGTDYSILLCNNDCLPLPNSQKPVENGLYAGVSTGAIVLINNAGEVQLNNSESGFVKTFNSQPVKLLGPPRSLFGQTAPIKKASKSNSSQNKSLNVPKSLLLTNNTPFSDTSDISEPQQIDNEEIIISKKVVDDEGNEIIIDDGNFASSNIAGNFSFANNSQPLVQQEQQLTLDERGNLIGFTANDGNYSIGNAANKNLGFDPITGFRWGRWQGEEAQFNDTPLDLTAKSLHWLTNDLANSGEFALIQTGSASYQLIGNTEPTNNLGDTGVLGSAEFSADFTNQTVFSSLSLGINGNNWQASGTGSIAQGINYFSGNYSDVLINGQTQGRGSFSGLFSPNIETNGAPLGAGLTYSLSDNNAIETINGVLVFANQK</sequence>
<reference evidence="3 4" key="1">
    <citation type="submission" date="2014-11" db="EMBL/GenBank/DDBJ databases">
        <title>Complete Genome Sequence of Pseudoalteromonas sp. Strain OCN003 Isolated from Kaneohe Bay, Oahu, Hawaii.</title>
        <authorList>
            <person name="Beurmann S."/>
            <person name="Videau P."/>
            <person name="Ushijima B."/>
            <person name="Smith A.M."/>
            <person name="Aeby G.S."/>
            <person name="Callahan S.M."/>
            <person name="Belcaid M."/>
        </authorList>
    </citation>
    <scope>NUCLEOTIDE SEQUENCE [LARGE SCALE GENOMIC DNA]</scope>
    <source>
        <strain evidence="3 4">OCN003</strain>
    </source>
</reference>
<proteinExistence type="predicted"/>
<dbReference type="eggNOG" id="COG4254">
    <property type="taxonomic scope" value="Bacteria"/>
</dbReference>
<evidence type="ECO:0000256" key="1">
    <source>
        <dbReference type="SAM" id="SignalP"/>
    </source>
</evidence>
<keyword evidence="1" id="KW-0732">Signal</keyword>
<name>A0A0A7ELS0_9GAMM</name>
<dbReference type="EMBL" id="CP009889">
    <property type="protein sequence ID" value="AIY66927.1"/>
    <property type="molecule type" value="Genomic_DNA"/>
</dbReference>
<dbReference type="InterPro" id="IPR006860">
    <property type="entry name" value="FecR"/>
</dbReference>
<dbReference type="PANTHER" id="PTHR38731:SF3">
    <property type="entry name" value="BLL6125 PROTEIN"/>
    <property type="match status" value="1"/>
</dbReference>
<accession>A0A0A7ELS0</accession>
<organism evidence="3 4">
    <name type="scientific">Pseudoalteromonas piratica</name>
    <dbReference type="NCBI Taxonomy" id="1348114"/>
    <lineage>
        <taxon>Bacteria</taxon>
        <taxon>Pseudomonadati</taxon>
        <taxon>Pseudomonadota</taxon>
        <taxon>Gammaproteobacteria</taxon>
        <taxon>Alteromonadales</taxon>
        <taxon>Pseudoalteromonadaceae</taxon>
        <taxon>Pseudoalteromonas</taxon>
    </lineage>
</organism>
<dbReference type="Pfam" id="PF04773">
    <property type="entry name" value="FecR"/>
    <property type="match status" value="1"/>
</dbReference>
<dbReference type="RefSeq" id="WP_040135561.1">
    <property type="nucleotide sequence ID" value="NZ_CP009889.1"/>
</dbReference>
<dbReference type="AlphaFoldDB" id="A0A0A7ELS0"/>
<dbReference type="Proteomes" id="UP000030341">
    <property type="component" value="Chromosome 2"/>
</dbReference>
<dbReference type="KEGG" id="pseo:OM33_17730"/>
<dbReference type="HOGENOM" id="CLU_599774_0_0_6"/>
<dbReference type="OrthoDB" id="7028389at2"/>
<keyword evidence="4" id="KW-1185">Reference proteome</keyword>